<reference evidence="8 10" key="2">
    <citation type="submission" date="2024-07" db="EMBL/GenBank/DDBJ databases">
        <authorList>
            <person name="Akdeniz Z."/>
        </authorList>
    </citation>
    <scope>NUCLEOTIDE SEQUENCE [LARGE SCALE GENOMIC DNA]</scope>
</reference>
<evidence type="ECO:0000256" key="3">
    <source>
        <dbReference type="ARBA" id="ARBA00022989"/>
    </source>
</evidence>
<dbReference type="Proteomes" id="UP001642409">
    <property type="component" value="Unassembled WGS sequence"/>
</dbReference>
<dbReference type="EMBL" id="CAXDID020000130">
    <property type="protein sequence ID" value="CAL6035127.1"/>
    <property type="molecule type" value="Genomic_DNA"/>
</dbReference>
<keyword evidence="2 5" id="KW-0812">Transmembrane</keyword>
<protein>
    <submittedName>
        <fullName evidence="6">Seven transmembrane protein 1</fullName>
    </submittedName>
    <submittedName>
        <fullName evidence="8">Seven_transmembrane protein 1</fullName>
    </submittedName>
</protein>
<dbReference type="EMBL" id="CATOUU010000343">
    <property type="protein sequence ID" value="CAI9925605.1"/>
    <property type="molecule type" value="Genomic_DNA"/>
</dbReference>
<accession>A0AA86NV34</accession>
<keyword evidence="3 5" id="KW-1133">Transmembrane helix</keyword>
<evidence type="ECO:0000256" key="5">
    <source>
        <dbReference type="SAM" id="Phobius"/>
    </source>
</evidence>
<sequence>MVCTCTQQNYNLFIAALFGACVYDKLNLVAFIISWISIVIQFIAQYPQIRLNFIMKTTDGLTPVYVYSFLICDVVGIVSLFMLKAMITQFILQFVYLVQDSYLAFQIFYYRNSTKRTNSQTTVNKLEGTIYLIIVSLLIEVCGIYGVQRSKHLKLFPNEFQLCYSRTQENRTLRITGTVLSYVSVPFIATAFLAQIIKNHKTKQMEELSLVMFSTFLLGGILQTVSIILDIVYYNNLSKQVGFLLVQVLPILANIYVLIQFYVFRKKQK</sequence>
<feature type="transmembrane region" description="Helical" evidence="5">
    <location>
        <begin position="90"/>
        <end position="109"/>
    </location>
</feature>
<feature type="transmembrane region" description="Helical" evidence="5">
    <location>
        <begin position="129"/>
        <end position="147"/>
    </location>
</feature>
<evidence type="ECO:0000256" key="4">
    <source>
        <dbReference type="ARBA" id="ARBA00023136"/>
    </source>
</evidence>
<gene>
    <name evidence="6" type="ORF">HINF_LOCUS13250</name>
    <name evidence="8" type="ORF">HINF_LOCUS35780</name>
    <name evidence="7" type="ORF">HINF_LOCUS54394</name>
    <name evidence="9" type="ORF">HINF_LOCUS55807</name>
</gene>
<comment type="caution">
    <text evidence="6">The sequence shown here is derived from an EMBL/GenBank/DDBJ whole genome shotgun (WGS) entry which is preliminary data.</text>
</comment>
<dbReference type="SMART" id="SM00679">
    <property type="entry name" value="CTNS"/>
    <property type="match status" value="2"/>
</dbReference>
<feature type="transmembrane region" description="Helical" evidence="5">
    <location>
        <begin position="208"/>
        <end position="229"/>
    </location>
</feature>
<organism evidence="6">
    <name type="scientific">Hexamita inflata</name>
    <dbReference type="NCBI Taxonomy" id="28002"/>
    <lineage>
        <taxon>Eukaryota</taxon>
        <taxon>Metamonada</taxon>
        <taxon>Diplomonadida</taxon>
        <taxon>Hexamitidae</taxon>
        <taxon>Hexamitinae</taxon>
        <taxon>Hexamita</taxon>
    </lineage>
</organism>
<dbReference type="PANTHER" id="PTHR16201:SF34">
    <property type="entry name" value="LYSOSOMAL AMINO ACID TRANSPORTER 1"/>
    <property type="match status" value="1"/>
</dbReference>
<dbReference type="EMBL" id="CATOUU010001009">
    <property type="protein sequence ID" value="CAI9966749.1"/>
    <property type="molecule type" value="Genomic_DNA"/>
</dbReference>
<dbReference type="GO" id="GO:0016020">
    <property type="term" value="C:membrane"/>
    <property type="evidence" value="ECO:0007669"/>
    <property type="project" value="UniProtKB-SubCell"/>
</dbReference>
<dbReference type="Pfam" id="PF04193">
    <property type="entry name" value="PQ-loop"/>
    <property type="match status" value="2"/>
</dbReference>
<comment type="subcellular location">
    <subcellularLocation>
        <location evidence="1">Membrane</location>
        <topology evidence="1">Multi-pass membrane protein</topology>
    </subcellularLocation>
</comment>
<evidence type="ECO:0000313" key="7">
    <source>
        <dbReference type="EMBL" id="CAI9966749.1"/>
    </source>
</evidence>
<dbReference type="GO" id="GO:0015174">
    <property type="term" value="F:basic amino acid transmembrane transporter activity"/>
    <property type="evidence" value="ECO:0007669"/>
    <property type="project" value="TreeGrafter"/>
</dbReference>
<feature type="transmembrane region" description="Helical" evidence="5">
    <location>
        <begin position="64"/>
        <end position="83"/>
    </location>
</feature>
<dbReference type="PANTHER" id="PTHR16201">
    <property type="entry name" value="SEVEN TRANSMEMBRANE PROTEIN 1-RELATED"/>
    <property type="match status" value="1"/>
</dbReference>
<name>A0AA86NV34_9EUKA</name>
<dbReference type="InterPro" id="IPR051415">
    <property type="entry name" value="LAAT-1"/>
</dbReference>
<dbReference type="InterPro" id="IPR006603">
    <property type="entry name" value="PQ-loop_rpt"/>
</dbReference>
<dbReference type="Gene3D" id="1.20.1280.290">
    <property type="match status" value="2"/>
</dbReference>
<evidence type="ECO:0000313" key="10">
    <source>
        <dbReference type="Proteomes" id="UP001642409"/>
    </source>
</evidence>
<evidence type="ECO:0000313" key="9">
    <source>
        <dbReference type="EMBL" id="CAL6072819.1"/>
    </source>
</evidence>
<keyword evidence="10" id="KW-1185">Reference proteome</keyword>
<evidence type="ECO:0000256" key="1">
    <source>
        <dbReference type="ARBA" id="ARBA00004141"/>
    </source>
</evidence>
<dbReference type="EMBL" id="CAXDID020000297">
    <property type="protein sequence ID" value="CAL6072819.1"/>
    <property type="molecule type" value="Genomic_DNA"/>
</dbReference>
<evidence type="ECO:0000313" key="8">
    <source>
        <dbReference type="EMBL" id="CAL6035127.1"/>
    </source>
</evidence>
<evidence type="ECO:0000256" key="2">
    <source>
        <dbReference type="ARBA" id="ARBA00022692"/>
    </source>
</evidence>
<reference evidence="6" key="1">
    <citation type="submission" date="2023-06" db="EMBL/GenBank/DDBJ databases">
        <authorList>
            <person name="Kurt Z."/>
        </authorList>
    </citation>
    <scope>NUCLEOTIDE SEQUENCE</scope>
</reference>
<evidence type="ECO:0000313" key="6">
    <source>
        <dbReference type="EMBL" id="CAI9925605.1"/>
    </source>
</evidence>
<feature type="transmembrane region" description="Helical" evidence="5">
    <location>
        <begin position="241"/>
        <end position="264"/>
    </location>
</feature>
<keyword evidence="4 5" id="KW-0472">Membrane</keyword>
<feature type="transmembrane region" description="Helical" evidence="5">
    <location>
        <begin position="26"/>
        <end position="44"/>
    </location>
</feature>
<dbReference type="AlphaFoldDB" id="A0AA86NV34"/>
<proteinExistence type="predicted"/>